<comment type="caution">
    <text evidence="1">The sequence shown here is derived from an EMBL/GenBank/DDBJ whole genome shotgun (WGS) entry which is preliminary data.</text>
</comment>
<dbReference type="EMBL" id="JAWWNJ010000081">
    <property type="protein sequence ID" value="KAK7001802.1"/>
    <property type="molecule type" value="Genomic_DNA"/>
</dbReference>
<keyword evidence="2" id="KW-1185">Reference proteome</keyword>
<gene>
    <name evidence="1" type="ORF">R3P38DRAFT_1769851</name>
</gene>
<reference evidence="1 2" key="1">
    <citation type="journal article" date="2024" name="J Genomics">
        <title>Draft genome sequencing and assembly of Favolaschia claudopus CIRM-BRFM 2984 isolated from oak limbs.</title>
        <authorList>
            <person name="Navarro D."/>
            <person name="Drula E."/>
            <person name="Chaduli D."/>
            <person name="Cazenave R."/>
            <person name="Ahrendt S."/>
            <person name="Wang J."/>
            <person name="Lipzen A."/>
            <person name="Daum C."/>
            <person name="Barry K."/>
            <person name="Grigoriev I.V."/>
            <person name="Favel A."/>
            <person name="Rosso M.N."/>
            <person name="Martin F."/>
        </authorList>
    </citation>
    <scope>NUCLEOTIDE SEQUENCE [LARGE SCALE GENOMIC DNA]</scope>
    <source>
        <strain evidence="1 2">CIRM-BRFM 2984</strain>
    </source>
</reference>
<evidence type="ECO:0000313" key="1">
    <source>
        <dbReference type="EMBL" id="KAK7001802.1"/>
    </source>
</evidence>
<proteinExistence type="predicted"/>
<organism evidence="1 2">
    <name type="scientific">Favolaschia claudopus</name>
    <dbReference type="NCBI Taxonomy" id="2862362"/>
    <lineage>
        <taxon>Eukaryota</taxon>
        <taxon>Fungi</taxon>
        <taxon>Dikarya</taxon>
        <taxon>Basidiomycota</taxon>
        <taxon>Agaricomycotina</taxon>
        <taxon>Agaricomycetes</taxon>
        <taxon>Agaricomycetidae</taxon>
        <taxon>Agaricales</taxon>
        <taxon>Marasmiineae</taxon>
        <taxon>Mycenaceae</taxon>
        <taxon>Favolaschia</taxon>
    </lineage>
</organism>
<name>A0AAW0A820_9AGAR</name>
<accession>A0AAW0A820</accession>
<evidence type="ECO:0000313" key="2">
    <source>
        <dbReference type="Proteomes" id="UP001362999"/>
    </source>
</evidence>
<dbReference type="AlphaFoldDB" id="A0AAW0A820"/>
<dbReference type="Proteomes" id="UP001362999">
    <property type="component" value="Unassembled WGS sequence"/>
</dbReference>
<sequence length="217" mass="22823">MGLKVTKTDLGRPGFKLQRAGVALGLHAPTRGTRISAGLALSGNECLRVAAMRYQVQSKNWRLILSRQSCRESCASPTKKEGAAASVAVSDEKAECLSSSTRAVYGGLSGCVGGVYGSSFQSSARASLDSGGGFYCIPYVHLADSPEYLPANACLLVPSLPSSSCSSFSSSFLQYPSARPSNLYSHQPGENAVLLLIRHPPNCVTRRASHSTETACS</sequence>
<protein>
    <submittedName>
        <fullName evidence="1">Uncharacterized protein</fullName>
    </submittedName>
</protein>